<dbReference type="VEuPathDB" id="CryptoDB:Cvel_33945"/>
<evidence type="ECO:0000256" key="1">
    <source>
        <dbReference type="SAM" id="MobiDB-lite"/>
    </source>
</evidence>
<sequence length="363" mass="39699">MKDEGISQMDALTLRGCCDMCALPNQLCVHDRYGICAQRRSGGCTCADSGSFKWEIEGEVQEKRSKRKATLAHRLSWRANPFFTLVAQKNRHVFVYMSSGEDSYRGLDGLVLCRAAMMLNRGSIPSTSNPVGGATGDGLLLCLECAIDLEKSKRPKSALVLRWNGDRLSAYSRTVVNAALLQVLQPSWIALLSPVEEALVSRVRMVALIIKIADWGARLNISSSIPGYPVLEGNIMFFPQDVRAIQKALENSSNILPRDLDSIQATMRVLYTGWKANLAGHLKYATSPGPASLSRAHQNESPHGLLNILHCHVLPDELKKGFHCLRTFFTLLCASSTTLQTSQTAEPSTASLSGTDSCIPDTC</sequence>
<dbReference type="Pfam" id="PF20209">
    <property type="entry name" value="DUF6570"/>
    <property type="match status" value="1"/>
</dbReference>
<dbReference type="InterPro" id="IPR046700">
    <property type="entry name" value="DUF6570"/>
</dbReference>
<evidence type="ECO:0000259" key="2">
    <source>
        <dbReference type="Pfam" id="PF20209"/>
    </source>
</evidence>
<reference evidence="3" key="1">
    <citation type="submission" date="2014-11" db="EMBL/GenBank/DDBJ databases">
        <authorList>
            <person name="Otto D Thomas"/>
            <person name="Naeem Raeece"/>
        </authorList>
    </citation>
    <scope>NUCLEOTIDE SEQUENCE</scope>
</reference>
<feature type="compositionally biased region" description="Polar residues" evidence="1">
    <location>
        <begin position="346"/>
        <end position="356"/>
    </location>
</feature>
<organism evidence="3">
    <name type="scientific">Chromera velia CCMP2878</name>
    <dbReference type="NCBI Taxonomy" id="1169474"/>
    <lineage>
        <taxon>Eukaryota</taxon>
        <taxon>Sar</taxon>
        <taxon>Alveolata</taxon>
        <taxon>Colpodellida</taxon>
        <taxon>Chromeraceae</taxon>
        <taxon>Chromera</taxon>
    </lineage>
</organism>
<feature type="region of interest" description="Disordered" evidence="1">
    <location>
        <begin position="344"/>
        <end position="363"/>
    </location>
</feature>
<dbReference type="AlphaFoldDB" id="A0A0G4HZE0"/>
<dbReference type="EMBL" id="CDMZ01004503">
    <property type="protein sequence ID" value="CEM49945.1"/>
    <property type="molecule type" value="Genomic_DNA"/>
</dbReference>
<protein>
    <recommendedName>
        <fullName evidence="2">DUF6570 domain-containing protein</fullName>
    </recommendedName>
</protein>
<evidence type="ECO:0000313" key="3">
    <source>
        <dbReference type="EMBL" id="CEM49945.1"/>
    </source>
</evidence>
<proteinExistence type="predicted"/>
<gene>
    <name evidence="3" type="ORF">Cvel_33945</name>
</gene>
<name>A0A0G4HZE0_9ALVE</name>
<feature type="domain" description="DUF6570" evidence="2">
    <location>
        <begin position="191"/>
        <end position="274"/>
    </location>
</feature>
<dbReference type="PhylomeDB" id="A0A0G4HZE0"/>
<accession>A0A0G4HZE0</accession>